<dbReference type="SUPFAM" id="SSF109604">
    <property type="entry name" value="HD-domain/PDEase-like"/>
    <property type="match status" value="1"/>
</dbReference>
<evidence type="ECO:0000313" key="9">
    <source>
        <dbReference type="EMBL" id="MBI4727729.1"/>
    </source>
</evidence>
<dbReference type="InterPro" id="IPR006674">
    <property type="entry name" value="HD_domain"/>
</dbReference>
<evidence type="ECO:0000259" key="8">
    <source>
        <dbReference type="SMART" id="SM00471"/>
    </source>
</evidence>
<comment type="cofactor">
    <cofactor evidence="3">
        <name>Co(2+)</name>
        <dbReference type="ChEBI" id="CHEBI:48828"/>
    </cofactor>
</comment>
<evidence type="ECO:0000256" key="2">
    <source>
        <dbReference type="ARBA" id="ARBA00001936"/>
    </source>
</evidence>
<dbReference type="GO" id="GO:0005737">
    <property type="term" value="C:cytoplasm"/>
    <property type="evidence" value="ECO:0007669"/>
    <property type="project" value="TreeGrafter"/>
</dbReference>
<dbReference type="GO" id="GO:0002953">
    <property type="term" value="F:5'-deoxynucleotidase activity"/>
    <property type="evidence" value="ECO:0007669"/>
    <property type="project" value="UniProtKB-EC"/>
</dbReference>
<dbReference type="InterPro" id="IPR003607">
    <property type="entry name" value="HD/PDEase_dom"/>
</dbReference>
<dbReference type="InterPro" id="IPR039356">
    <property type="entry name" value="YfbR/HDDC2"/>
</dbReference>
<evidence type="ECO:0000256" key="6">
    <source>
        <dbReference type="ARBA" id="ARBA00022723"/>
    </source>
</evidence>
<evidence type="ECO:0000256" key="1">
    <source>
        <dbReference type="ARBA" id="ARBA00001638"/>
    </source>
</evidence>
<dbReference type="AlphaFoldDB" id="A0A933MKF8"/>
<dbReference type="EC" id="3.1.3.89" evidence="5"/>
<comment type="cofactor">
    <cofactor evidence="2">
        <name>Mn(2+)</name>
        <dbReference type="ChEBI" id="CHEBI:29035"/>
    </cofactor>
</comment>
<dbReference type="PANTHER" id="PTHR11845:SF13">
    <property type="entry name" value="5'-DEOXYNUCLEOTIDASE HDDC2"/>
    <property type="match status" value="1"/>
</dbReference>
<dbReference type="GO" id="GO:0046872">
    <property type="term" value="F:metal ion binding"/>
    <property type="evidence" value="ECO:0007669"/>
    <property type="project" value="UniProtKB-KW"/>
</dbReference>
<comment type="caution">
    <text evidence="9">The sequence shown here is derived from an EMBL/GenBank/DDBJ whole genome shotgun (WGS) entry which is preliminary data.</text>
</comment>
<evidence type="ECO:0000256" key="7">
    <source>
        <dbReference type="ARBA" id="ARBA00022801"/>
    </source>
</evidence>
<gene>
    <name evidence="9" type="ORF">HY768_11020</name>
</gene>
<dbReference type="Proteomes" id="UP000736328">
    <property type="component" value="Unassembled WGS sequence"/>
</dbReference>
<evidence type="ECO:0000256" key="4">
    <source>
        <dbReference type="ARBA" id="ARBA00011738"/>
    </source>
</evidence>
<evidence type="ECO:0000313" key="10">
    <source>
        <dbReference type="Proteomes" id="UP000736328"/>
    </source>
</evidence>
<evidence type="ECO:0000256" key="3">
    <source>
        <dbReference type="ARBA" id="ARBA00001941"/>
    </source>
</evidence>
<dbReference type="PANTHER" id="PTHR11845">
    <property type="entry name" value="5'-DEOXYNUCLEOTIDASE HDDC2"/>
    <property type="match status" value="1"/>
</dbReference>
<evidence type="ECO:0000256" key="5">
    <source>
        <dbReference type="ARBA" id="ARBA00012964"/>
    </source>
</evidence>
<accession>A0A933MKF8</accession>
<proteinExistence type="predicted"/>
<organism evidence="9 10">
    <name type="scientific">candidate division TA06 bacterium</name>
    <dbReference type="NCBI Taxonomy" id="2250710"/>
    <lineage>
        <taxon>Bacteria</taxon>
        <taxon>Bacteria division TA06</taxon>
    </lineage>
</organism>
<keyword evidence="7" id="KW-0378">Hydrolase</keyword>
<dbReference type="EMBL" id="JACQXR010000152">
    <property type="protein sequence ID" value="MBI4727729.1"/>
    <property type="molecule type" value="Genomic_DNA"/>
</dbReference>
<dbReference type="SMART" id="SM00471">
    <property type="entry name" value="HDc"/>
    <property type="match status" value="1"/>
</dbReference>
<reference evidence="9" key="1">
    <citation type="submission" date="2020-07" db="EMBL/GenBank/DDBJ databases">
        <title>Huge and variable diversity of episymbiotic CPR bacteria and DPANN archaea in groundwater ecosystems.</title>
        <authorList>
            <person name="He C.Y."/>
            <person name="Keren R."/>
            <person name="Whittaker M."/>
            <person name="Farag I.F."/>
            <person name="Doudna J."/>
            <person name="Cate J.H.D."/>
            <person name="Banfield J.F."/>
        </authorList>
    </citation>
    <scope>NUCLEOTIDE SEQUENCE</scope>
    <source>
        <strain evidence="9">NC_groundwater_1520_Pr4_B-0.1um_53_5</strain>
    </source>
</reference>
<keyword evidence="6" id="KW-0479">Metal-binding</keyword>
<comment type="catalytic activity">
    <reaction evidence="1">
        <text>a 2'-deoxyribonucleoside 5'-phosphate + H2O = a 2'-deoxyribonucleoside + phosphate</text>
        <dbReference type="Rhea" id="RHEA:36167"/>
        <dbReference type="ChEBI" id="CHEBI:15377"/>
        <dbReference type="ChEBI" id="CHEBI:18274"/>
        <dbReference type="ChEBI" id="CHEBI:43474"/>
        <dbReference type="ChEBI" id="CHEBI:65317"/>
        <dbReference type="EC" id="3.1.3.89"/>
    </reaction>
</comment>
<sequence>MNLELLLSFLGKLEKLKCMPRHSWTSSGRQESVAEHSWRLAAIIYLLKDELKGYDIEKMLAMALFHDLSEIKHGDIPGFDKTDADVKNEKKALADISKEYNQLGIGNIINTIDDFDGQFSKEAQLVKALDKLEAVIQHNEADIKTWIDREYGLNLSYGFEECQIENTIADFRKLVKEKTMEKIHNQNPRI</sequence>
<dbReference type="Gene3D" id="1.10.3210.10">
    <property type="entry name" value="Hypothetical protein af1432"/>
    <property type="match status" value="1"/>
</dbReference>
<feature type="domain" description="HD/PDEase" evidence="8">
    <location>
        <begin position="29"/>
        <end position="144"/>
    </location>
</feature>
<name>A0A933MKF8_UNCT6</name>
<protein>
    <recommendedName>
        <fullName evidence="5">5'-deoxynucleotidase</fullName>
        <ecNumber evidence="5">3.1.3.89</ecNumber>
    </recommendedName>
</protein>
<dbReference type="Pfam" id="PF13023">
    <property type="entry name" value="HD_3"/>
    <property type="match status" value="1"/>
</dbReference>
<comment type="subunit">
    <text evidence="4">Homodimer.</text>
</comment>